<reference evidence="5 6" key="1">
    <citation type="submission" date="2020-12" db="EMBL/GenBank/DDBJ databases">
        <title>HMF7856_wgs.fasta genome submission.</title>
        <authorList>
            <person name="Kang H."/>
            <person name="Kim H."/>
            <person name="Joh K."/>
        </authorList>
    </citation>
    <scope>NUCLEOTIDE SEQUENCE [LARGE SCALE GENOMIC DNA]</scope>
    <source>
        <strain evidence="5 6">HMF7856</strain>
    </source>
</reference>
<dbReference type="InterPro" id="IPR050834">
    <property type="entry name" value="Glycosyltransf_2"/>
</dbReference>
<dbReference type="Pfam" id="PF00535">
    <property type="entry name" value="Glycos_transf_2"/>
    <property type="match status" value="1"/>
</dbReference>
<evidence type="ECO:0000313" key="5">
    <source>
        <dbReference type="EMBL" id="QQL50204.1"/>
    </source>
</evidence>
<dbReference type="PANTHER" id="PTHR43685:SF5">
    <property type="entry name" value="GLYCOSYLTRANSFERASE EPSE-RELATED"/>
    <property type="match status" value="1"/>
</dbReference>
<dbReference type="AlphaFoldDB" id="A0A6I4IMJ5"/>
<gene>
    <name evidence="5" type="ORF">GO620_001760</name>
</gene>
<dbReference type="RefSeq" id="WP_157522795.1">
    <property type="nucleotide sequence ID" value="NZ_CP066775.1"/>
</dbReference>
<keyword evidence="3 5" id="KW-0808">Transferase</keyword>
<dbReference type="EMBL" id="CP066775">
    <property type="protein sequence ID" value="QQL50204.1"/>
    <property type="molecule type" value="Genomic_DNA"/>
</dbReference>
<dbReference type="GO" id="GO:0016757">
    <property type="term" value="F:glycosyltransferase activity"/>
    <property type="evidence" value="ECO:0007669"/>
    <property type="project" value="UniProtKB-KW"/>
</dbReference>
<dbReference type="PANTHER" id="PTHR43685">
    <property type="entry name" value="GLYCOSYLTRANSFERASE"/>
    <property type="match status" value="1"/>
</dbReference>
<keyword evidence="6" id="KW-1185">Reference proteome</keyword>
<dbReference type="KEGG" id="mgik:GO620_001760"/>
<proteinExistence type="inferred from homology"/>
<keyword evidence="2" id="KW-0328">Glycosyltransferase</keyword>
<protein>
    <submittedName>
        <fullName evidence="5">Glycosyltransferase family 2 protein</fullName>
    </submittedName>
</protein>
<sequence>MQPLISVILPVHNGEKYLKEAVNSILNQTLVDFELIIINDGSTDNTYNILRSFNDGRVKIINNAEKLRVVRCLNLGIQMAKGKYIARMDADDISVLTRFEKQVEYFDAHPAIDICGSYVDVFGNKEFVLRTYEDHDDIKAALLFLNVVTHPSVMFKSASFKSRSLLYDEAFVNAEDYGLWIDAMDTMKFATVPMVLLNYRLHDENISIKKLTNWDVLKEMNFKAYRKIFKRMGLNPTQNELNMHINAGFKITENLPEFEFRDYVIWLQKIVLNNNTSQYFDNDSLRNQIIHKMIYLARNMEIGTADLFFLFKVMFNIFGTANILKFFRYRSVYLKILNN</sequence>
<organism evidence="5 6">
    <name type="scientific">Mucilaginibacter ginkgonis</name>
    <dbReference type="NCBI Taxonomy" id="2682091"/>
    <lineage>
        <taxon>Bacteria</taxon>
        <taxon>Pseudomonadati</taxon>
        <taxon>Bacteroidota</taxon>
        <taxon>Sphingobacteriia</taxon>
        <taxon>Sphingobacteriales</taxon>
        <taxon>Sphingobacteriaceae</taxon>
        <taxon>Mucilaginibacter</taxon>
    </lineage>
</organism>
<name>A0A6I4IMJ5_9SPHI</name>
<dbReference type="InterPro" id="IPR029044">
    <property type="entry name" value="Nucleotide-diphossugar_trans"/>
</dbReference>
<evidence type="ECO:0000256" key="2">
    <source>
        <dbReference type="ARBA" id="ARBA00022676"/>
    </source>
</evidence>
<comment type="similarity">
    <text evidence="1">Belongs to the glycosyltransferase 2 family.</text>
</comment>
<dbReference type="SUPFAM" id="SSF53448">
    <property type="entry name" value="Nucleotide-diphospho-sugar transferases"/>
    <property type="match status" value="1"/>
</dbReference>
<dbReference type="Gene3D" id="3.90.550.10">
    <property type="entry name" value="Spore Coat Polysaccharide Biosynthesis Protein SpsA, Chain A"/>
    <property type="match status" value="1"/>
</dbReference>
<accession>A0A6I4IMJ5</accession>
<feature type="domain" description="Glycosyltransferase 2-like" evidence="4">
    <location>
        <begin position="6"/>
        <end position="132"/>
    </location>
</feature>
<evidence type="ECO:0000256" key="1">
    <source>
        <dbReference type="ARBA" id="ARBA00006739"/>
    </source>
</evidence>
<evidence type="ECO:0000313" key="6">
    <source>
        <dbReference type="Proteomes" id="UP000429232"/>
    </source>
</evidence>
<evidence type="ECO:0000256" key="3">
    <source>
        <dbReference type="ARBA" id="ARBA00022679"/>
    </source>
</evidence>
<dbReference type="InterPro" id="IPR001173">
    <property type="entry name" value="Glyco_trans_2-like"/>
</dbReference>
<dbReference type="Proteomes" id="UP000429232">
    <property type="component" value="Chromosome"/>
</dbReference>
<evidence type="ECO:0000259" key="4">
    <source>
        <dbReference type="Pfam" id="PF00535"/>
    </source>
</evidence>